<evidence type="ECO:0000313" key="2">
    <source>
        <dbReference type="EMBL" id="MBP2041370.1"/>
    </source>
</evidence>
<feature type="compositionally biased region" description="Low complexity" evidence="1">
    <location>
        <begin position="33"/>
        <end position="49"/>
    </location>
</feature>
<keyword evidence="2" id="KW-0132">Cell division</keyword>
<evidence type="ECO:0000313" key="3">
    <source>
        <dbReference type="Proteomes" id="UP001519310"/>
    </source>
</evidence>
<dbReference type="EMBL" id="JAGGLQ010000023">
    <property type="protein sequence ID" value="MBP2041370.1"/>
    <property type="molecule type" value="Genomic_DNA"/>
</dbReference>
<dbReference type="GO" id="GO:0051301">
    <property type="term" value="P:cell division"/>
    <property type="evidence" value="ECO:0007669"/>
    <property type="project" value="UniProtKB-KW"/>
</dbReference>
<reference evidence="2 3" key="1">
    <citation type="submission" date="2021-03" db="EMBL/GenBank/DDBJ databases">
        <title>Genomic Encyclopedia of Type Strains, Phase IV (KMG-IV): sequencing the most valuable type-strain genomes for metagenomic binning, comparative biology and taxonomic classification.</title>
        <authorList>
            <person name="Goeker M."/>
        </authorList>
    </citation>
    <scope>NUCLEOTIDE SEQUENCE [LARGE SCALE GENOMIC DNA]</scope>
    <source>
        <strain evidence="2 3">DSM 40526</strain>
    </source>
</reference>
<comment type="caution">
    <text evidence="2">The sequence shown here is derived from an EMBL/GenBank/DDBJ whole genome shotgun (WGS) entry which is preliminary data.</text>
</comment>
<evidence type="ECO:0000256" key="1">
    <source>
        <dbReference type="SAM" id="MobiDB-lite"/>
    </source>
</evidence>
<keyword evidence="2" id="KW-0131">Cell cycle</keyword>
<dbReference type="Proteomes" id="UP001519310">
    <property type="component" value="Unassembled WGS sequence"/>
</dbReference>
<accession>A0ABS4LHC1</accession>
<keyword evidence="3" id="KW-1185">Reference proteome</keyword>
<organism evidence="2 3">
    <name type="scientific">Streptomyces avidinii</name>
    <dbReference type="NCBI Taxonomy" id="1895"/>
    <lineage>
        <taxon>Bacteria</taxon>
        <taxon>Bacillati</taxon>
        <taxon>Actinomycetota</taxon>
        <taxon>Actinomycetes</taxon>
        <taxon>Kitasatosporales</taxon>
        <taxon>Streptomycetaceae</taxon>
        <taxon>Streptomyces</taxon>
    </lineage>
</organism>
<dbReference type="RefSeq" id="WP_189972340.1">
    <property type="nucleotide sequence ID" value="NZ_BMVL01000010.1"/>
</dbReference>
<gene>
    <name evidence="2" type="ORF">J2Z77_007227</name>
</gene>
<proteinExistence type="predicted"/>
<feature type="compositionally biased region" description="Low complexity" evidence="1">
    <location>
        <begin position="70"/>
        <end position="81"/>
    </location>
</feature>
<protein>
    <submittedName>
        <fullName evidence="2">Cell division septation protein DedD</fullName>
    </submittedName>
</protein>
<feature type="region of interest" description="Disordered" evidence="1">
    <location>
        <begin position="33"/>
        <end position="91"/>
    </location>
</feature>
<name>A0ABS4LHC1_STRAV</name>
<sequence>MFIRPMGVTVHPANRPAGHPLLRGLLARATAAGAGAAGAVQETAGAVGPDRPPPGAPPGRAEPEEPAGPEPAAALPAGGRAQDAGPAAEPAPSACLVGELTQLAALAREGLLTPQEFTAAKARLLRG</sequence>